<accession>A0ABU1IG71</accession>
<keyword evidence="2" id="KW-1185">Reference proteome</keyword>
<comment type="caution">
    <text evidence="1">The sequence shown here is derived from an EMBL/GenBank/DDBJ whole genome shotgun (WGS) entry which is preliminary data.</text>
</comment>
<proteinExistence type="predicted"/>
<gene>
    <name evidence="1" type="ORF">QE399_003921</name>
</gene>
<dbReference type="EMBL" id="JAVIZX010000001">
    <property type="protein sequence ID" value="MDR6216232.1"/>
    <property type="molecule type" value="Genomic_DNA"/>
</dbReference>
<organism evidence="1 2">
    <name type="scientific">Paracidovorax wautersii</name>
    <dbReference type="NCBI Taxonomy" id="1177982"/>
    <lineage>
        <taxon>Bacteria</taxon>
        <taxon>Pseudomonadati</taxon>
        <taxon>Pseudomonadota</taxon>
        <taxon>Betaproteobacteria</taxon>
        <taxon>Burkholderiales</taxon>
        <taxon>Comamonadaceae</taxon>
        <taxon>Paracidovorax</taxon>
    </lineage>
</organism>
<name>A0ABU1IG71_9BURK</name>
<evidence type="ECO:0000313" key="1">
    <source>
        <dbReference type="EMBL" id="MDR6216232.1"/>
    </source>
</evidence>
<reference evidence="1 2" key="1">
    <citation type="submission" date="2023-08" db="EMBL/GenBank/DDBJ databases">
        <title>Functional and genomic diversity of the sorghum phyllosphere microbiome.</title>
        <authorList>
            <person name="Shade A."/>
        </authorList>
    </citation>
    <scope>NUCLEOTIDE SEQUENCE [LARGE SCALE GENOMIC DNA]</scope>
    <source>
        <strain evidence="1 2">SORGH_AS_0335</strain>
    </source>
</reference>
<dbReference type="RefSeq" id="WP_309831488.1">
    <property type="nucleotide sequence ID" value="NZ_JAVIZX010000001.1"/>
</dbReference>
<dbReference type="Proteomes" id="UP001267710">
    <property type="component" value="Unassembled WGS sequence"/>
</dbReference>
<evidence type="ECO:0000313" key="2">
    <source>
        <dbReference type="Proteomes" id="UP001267710"/>
    </source>
</evidence>
<protein>
    <submittedName>
        <fullName evidence="1">Uncharacterized protein</fullName>
    </submittedName>
</protein>
<sequence>MTPTPHPAAAAGLPEALRLVNRYEPEIFREDRVRMELDQSGDWVKLNDIVAALTASAPAASSAAPKLADALPSDVYAKLKALEALCECKTCGPHPGSHEPRCPFRLSCEIQDLLNTAPAPQAGAPARHVAYLDIGSGGYVDIGSNLSAGELAALPRGRHMLVIAGTFGVDGYKPQGQPQAGAESCPPSYGATEYGWEHFFPLQEGDKRLMALVVSLYGNDHQAFEDLEALVALRARGAVPSDDEIADVIRAIPGLHPWGIGTTVKDAVRVGRAVLARWGCAAVSAPSVPLVALFREALAWGMAYGPAIPAHQWDEMRDTQAALLADRAAAPQAPAGGGGGRDA</sequence>